<proteinExistence type="predicted"/>
<evidence type="ECO:0000313" key="2">
    <source>
        <dbReference type="EMBL" id="MFC6771564.1"/>
    </source>
</evidence>
<feature type="non-terminal residue" evidence="2">
    <location>
        <position position="1"/>
    </location>
</feature>
<evidence type="ECO:0000259" key="1">
    <source>
        <dbReference type="Pfam" id="PF08546"/>
    </source>
</evidence>
<keyword evidence="3" id="KW-1185">Reference proteome</keyword>
<dbReference type="Proteomes" id="UP001596274">
    <property type="component" value="Unassembled WGS sequence"/>
</dbReference>
<dbReference type="InterPro" id="IPR008927">
    <property type="entry name" value="6-PGluconate_DH-like_C_sf"/>
</dbReference>
<feature type="domain" description="Ketopantoate reductase C-terminal" evidence="1">
    <location>
        <begin position="1"/>
        <end position="33"/>
    </location>
</feature>
<dbReference type="SUPFAM" id="SSF48179">
    <property type="entry name" value="6-phosphogluconate dehydrogenase C-terminal domain-like"/>
    <property type="match status" value="1"/>
</dbReference>
<sequence length="45" mass="4905">TEVDAIYGAVTDRAAQFDAAAPTCRTLSSLLRAWEREEGLRGEHA</sequence>
<organism evidence="2 3">
    <name type="scientific">Halorubrum pallidum</name>
    <dbReference type="NCBI Taxonomy" id="1526114"/>
    <lineage>
        <taxon>Archaea</taxon>
        <taxon>Methanobacteriati</taxon>
        <taxon>Methanobacteriota</taxon>
        <taxon>Stenosarchaea group</taxon>
        <taxon>Halobacteria</taxon>
        <taxon>Halobacteriales</taxon>
        <taxon>Haloferacaceae</taxon>
        <taxon>Halorubrum</taxon>
    </lineage>
</organism>
<dbReference type="InterPro" id="IPR013328">
    <property type="entry name" value="6PGD_dom2"/>
</dbReference>
<dbReference type="AlphaFoldDB" id="A0ABD5T2Y2"/>
<gene>
    <name evidence="2" type="ORF">ACFQDD_08560</name>
</gene>
<accession>A0ABD5T2Y2</accession>
<dbReference type="InterPro" id="IPR013752">
    <property type="entry name" value="KPA_reductase"/>
</dbReference>
<dbReference type="Gene3D" id="1.10.1040.10">
    <property type="entry name" value="N-(1-d-carboxylethyl)-l-norvaline Dehydrogenase, domain 2"/>
    <property type="match status" value="1"/>
</dbReference>
<dbReference type="EMBL" id="JBHSWT010000420">
    <property type="protein sequence ID" value="MFC6771564.1"/>
    <property type="molecule type" value="Genomic_DNA"/>
</dbReference>
<dbReference type="Pfam" id="PF08546">
    <property type="entry name" value="ApbA_C"/>
    <property type="match status" value="1"/>
</dbReference>
<protein>
    <submittedName>
        <fullName evidence="2">Ketopantoate reductase C-terminal domain-containing protein</fullName>
    </submittedName>
</protein>
<name>A0ABD5T2Y2_9EURY</name>
<comment type="caution">
    <text evidence="2">The sequence shown here is derived from an EMBL/GenBank/DDBJ whole genome shotgun (WGS) entry which is preliminary data.</text>
</comment>
<evidence type="ECO:0000313" key="3">
    <source>
        <dbReference type="Proteomes" id="UP001596274"/>
    </source>
</evidence>
<reference evidence="2 3" key="1">
    <citation type="journal article" date="2019" name="Int. J. Syst. Evol. Microbiol.">
        <title>The Global Catalogue of Microorganisms (GCM) 10K type strain sequencing project: providing services to taxonomists for standard genome sequencing and annotation.</title>
        <authorList>
            <consortium name="The Broad Institute Genomics Platform"/>
            <consortium name="The Broad Institute Genome Sequencing Center for Infectious Disease"/>
            <person name="Wu L."/>
            <person name="Ma J."/>
        </authorList>
    </citation>
    <scope>NUCLEOTIDE SEQUENCE [LARGE SCALE GENOMIC DNA]</scope>
    <source>
        <strain evidence="2 3">PJ61</strain>
    </source>
</reference>